<accession>A0AAV5UYC6</accession>
<keyword evidence="5" id="KW-1185">Reference proteome</keyword>
<dbReference type="EMBL" id="BTSY01000120">
    <property type="protein sequence ID" value="GMT37389.1"/>
    <property type="molecule type" value="Genomic_DNA"/>
</dbReference>
<evidence type="ECO:0000256" key="1">
    <source>
        <dbReference type="SAM" id="MobiDB-lite"/>
    </source>
</evidence>
<evidence type="ECO:0000313" key="4">
    <source>
        <dbReference type="EMBL" id="GMT37389.1"/>
    </source>
</evidence>
<reference evidence="2" key="1">
    <citation type="submission" date="2023-10" db="EMBL/GenBank/DDBJ databases">
        <title>Genome assembly of Pristionchus species.</title>
        <authorList>
            <person name="Yoshida K."/>
            <person name="Sommer R.J."/>
        </authorList>
    </citation>
    <scope>NUCLEOTIDE SEQUENCE</scope>
    <source>
        <strain evidence="2">RS5133</strain>
    </source>
</reference>
<dbReference type="EMBL" id="BTSY01000001">
    <property type="protein sequence ID" value="GMT12271.1"/>
    <property type="molecule type" value="Genomic_DNA"/>
</dbReference>
<comment type="caution">
    <text evidence="2">The sequence shown here is derived from an EMBL/GenBank/DDBJ whole genome shotgun (WGS) entry which is preliminary data.</text>
</comment>
<evidence type="ECO:0000313" key="2">
    <source>
        <dbReference type="EMBL" id="GMT12271.1"/>
    </source>
</evidence>
<evidence type="ECO:0000313" key="3">
    <source>
        <dbReference type="EMBL" id="GMT21084.1"/>
    </source>
</evidence>
<dbReference type="AlphaFoldDB" id="A0AAV5UYC6"/>
<gene>
    <name evidence="3" type="ORF">PFISCL1PPCAC_12381</name>
    <name evidence="4" type="ORF">PFISCL1PPCAC_28686</name>
    <name evidence="2" type="ORF">PFISCL1PPCAC_3568</name>
</gene>
<dbReference type="Proteomes" id="UP001432322">
    <property type="component" value="Unassembled WGS sequence"/>
</dbReference>
<protein>
    <submittedName>
        <fullName evidence="2">Uncharacterized protein</fullName>
    </submittedName>
</protein>
<dbReference type="EMBL" id="BTSY01000003">
    <property type="protein sequence ID" value="GMT21084.1"/>
    <property type="molecule type" value="Genomic_DNA"/>
</dbReference>
<feature type="region of interest" description="Disordered" evidence="1">
    <location>
        <begin position="59"/>
        <end position="83"/>
    </location>
</feature>
<name>A0AAV5UYC6_9BILA</name>
<evidence type="ECO:0000313" key="5">
    <source>
        <dbReference type="Proteomes" id="UP001432322"/>
    </source>
</evidence>
<proteinExistence type="predicted"/>
<organism evidence="2 5">
    <name type="scientific">Pristionchus fissidentatus</name>
    <dbReference type="NCBI Taxonomy" id="1538716"/>
    <lineage>
        <taxon>Eukaryota</taxon>
        <taxon>Metazoa</taxon>
        <taxon>Ecdysozoa</taxon>
        <taxon>Nematoda</taxon>
        <taxon>Chromadorea</taxon>
        <taxon>Rhabditida</taxon>
        <taxon>Rhabditina</taxon>
        <taxon>Diplogasteromorpha</taxon>
        <taxon>Diplogasteroidea</taxon>
        <taxon>Neodiplogasteridae</taxon>
        <taxon>Pristionchus</taxon>
    </lineage>
</organism>
<sequence>MIDDWRRALEQQSVHFEQWSGTLSQLDVVLRSHVDFLERQEQRAAEAHEELLTTLRALRSDSRRRERDDGNGHGYGEEWGNDDDFGVYLLSTRLPCTSSRRPPTPLLLPG</sequence>
<feature type="compositionally biased region" description="Basic and acidic residues" evidence="1">
    <location>
        <begin position="59"/>
        <end position="71"/>
    </location>
</feature>